<dbReference type="OrthoDB" id="424310at2759"/>
<dbReference type="GO" id="GO:0030286">
    <property type="term" value="C:dynein complex"/>
    <property type="evidence" value="ECO:0007669"/>
    <property type="project" value="InterPro"/>
</dbReference>
<feature type="region of interest" description="Disordered" evidence="1">
    <location>
        <begin position="139"/>
        <end position="201"/>
    </location>
</feature>
<evidence type="ECO:0000313" key="4">
    <source>
        <dbReference type="Proteomes" id="UP000593567"/>
    </source>
</evidence>
<comment type="caution">
    <text evidence="3">The sequence shown here is derived from an EMBL/GenBank/DDBJ whole genome shotgun (WGS) entry which is preliminary data.</text>
</comment>
<dbReference type="PANTHER" id="PTHR46961">
    <property type="entry name" value="DYNEIN HEAVY CHAIN 1, AXONEMAL-LIKE PROTEIN"/>
    <property type="match status" value="1"/>
</dbReference>
<dbReference type="GO" id="GO:0045505">
    <property type="term" value="F:dynein intermediate chain binding"/>
    <property type="evidence" value="ECO:0007669"/>
    <property type="project" value="InterPro"/>
</dbReference>
<evidence type="ECO:0000313" key="3">
    <source>
        <dbReference type="EMBL" id="KAF6031551.1"/>
    </source>
</evidence>
<dbReference type="Gene3D" id="3.20.180.20">
    <property type="entry name" value="Dynein heavy chain, N-terminal domain 2"/>
    <property type="match status" value="1"/>
</dbReference>
<evidence type="ECO:0000256" key="1">
    <source>
        <dbReference type="SAM" id="MobiDB-lite"/>
    </source>
</evidence>
<evidence type="ECO:0000259" key="2">
    <source>
        <dbReference type="Pfam" id="PF08393"/>
    </source>
</evidence>
<accession>A0A7J7K0S4</accession>
<proteinExistence type="predicted"/>
<dbReference type="Proteomes" id="UP000593567">
    <property type="component" value="Unassembled WGS sequence"/>
</dbReference>
<protein>
    <recommendedName>
        <fullName evidence="2">Dynein heavy chain linker domain-containing protein</fullName>
    </recommendedName>
</protein>
<dbReference type="InterPro" id="IPR042228">
    <property type="entry name" value="Dynein_linker_3"/>
</dbReference>
<dbReference type="AlphaFoldDB" id="A0A7J7K0S4"/>
<feature type="compositionally biased region" description="Polar residues" evidence="1">
    <location>
        <begin position="148"/>
        <end position="159"/>
    </location>
</feature>
<dbReference type="InterPro" id="IPR026983">
    <property type="entry name" value="DHC"/>
</dbReference>
<feature type="domain" description="Dynein heavy chain linker" evidence="2">
    <location>
        <begin position="2"/>
        <end position="118"/>
    </location>
</feature>
<dbReference type="EMBL" id="VXIV02001593">
    <property type="protein sequence ID" value="KAF6031551.1"/>
    <property type="molecule type" value="Genomic_DNA"/>
</dbReference>
<dbReference type="GO" id="GO:0051959">
    <property type="term" value="F:dynein light intermediate chain binding"/>
    <property type="evidence" value="ECO:0007669"/>
    <property type="project" value="InterPro"/>
</dbReference>
<keyword evidence="4" id="KW-1185">Reference proteome</keyword>
<organism evidence="3 4">
    <name type="scientific">Bugula neritina</name>
    <name type="common">Brown bryozoan</name>
    <name type="synonym">Sertularia neritina</name>
    <dbReference type="NCBI Taxonomy" id="10212"/>
    <lineage>
        <taxon>Eukaryota</taxon>
        <taxon>Metazoa</taxon>
        <taxon>Spiralia</taxon>
        <taxon>Lophotrochozoa</taxon>
        <taxon>Bryozoa</taxon>
        <taxon>Gymnolaemata</taxon>
        <taxon>Cheilostomatida</taxon>
        <taxon>Flustrina</taxon>
        <taxon>Buguloidea</taxon>
        <taxon>Bugulidae</taxon>
        <taxon>Bugula</taxon>
    </lineage>
</organism>
<dbReference type="GO" id="GO:0007018">
    <property type="term" value="P:microtubule-based movement"/>
    <property type="evidence" value="ECO:0007669"/>
    <property type="project" value="InterPro"/>
</dbReference>
<sequence length="201" mass="22686">MKAALTHCHKSLLHQLARRLQKFPRFYFLSLEDVLHIVCNGYDLRQINNYIIKLFENIGELTYTEPDESEKNLFEITGVKSVLGEHLPLKQAIVCEGQIESWLPLLLSGITSALQTQLAVVMGAEVPLEDVPKKKAIRSAGSRKIVVHSSQGSRPTSKQKPMGKLPGSRAGRKAEDKRAQSQSRSKFQLRRLRLSRGPWTM</sequence>
<name>A0A7J7K0S4_BUGNE</name>
<dbReference type="Pfam" id="PF08393">
    <property type="entry name" value="DHC_N2"/>
    <property type="match status" value="1"/>
</dbReference>
<gene>
    <name evidence="3" type="ORF">EB796_010183</name>
</gene>
<dbReference type="InterPro" id="IPR013602">
    <property type="entry name" value="Dynein_heavy_linker"/>
</dbReference>
<dbReference type="PANTHER" id="PTHR46961:SF21">
    <property type="entry name" value="LOW QUALITY PROTEIN: DYNEIN BETA CHAIN, FLAGELLAR OUTER ARM-LIKE"/>
    <property type="match status" value="1"/>
</dbReference>
<reference evidence="3" key="1">
    <citation type="submission" date="2020-06" db="EMBL/GenBank/DDBJ databases">
        <title>Draft genome of Bugula neritina, a colonial animal packing powerful symbionts and potential medicines.</title>
        <authorList>
            <person name="Rayko M."/>
        </authorList>
    </citation>
    <scope>NUCLEOTIDE SEQUENCE [LARGE SCALE GENOMIC DNA]</scope>
    <source>
        <strain evidence="3">Kwan_BN1</strain>
    </source>
</reference>